<feature type="compositionally biased region" description="Basic and acidic residues" evidence="4">
    <location>
        <begin position="66"/>
        <end position="75"/>
    </location>
</feature>
<protein>
    <recommendedName>
        <fullName evidence="5">Olfactomedin-like domain-containing protein</fullName>
    </recommendedName>
</protein>
<dbReference type="InterPro" id="IPR003112">
    <property type="entry name" value="Olfac-like_dom"/>
</dbReference>
<evidence type="ECO:0000259" key="5">
    <source>
        <dbReference type="PROSITE" id="PS51132"/>
    </source>
</evidence>
<evidence type="ECO:0000256" key="2">
    <source>
        <dbReference type="ARBA" id="ARBA00022525"/>
    </source>
</evidence>
<comment type="subcellular location">
    <subcellularLocation>
        <location evidence="1">Secreted</location>
    </subcellularLocation>
</comment>
<feature type="region of interest" description="Disordered" evidence="4">
    <location>
        <begin position="66"/>
        <end position="99"/>
    </location>
</feature>
<evidence type="ECO:0000313" key="7">
    <source>
        <dbReference type="Proteomes" id="UP001620645"/>
    </source>
</evidence>
<organism evidence="6 7">
    <name type="scientific">Heterodera schachtii</name>
    <name type="common">Sugarbeet cyst nematode worm</name>
    <name type="synonym">Tylenchus schachtii</name>
    <dbReference type="NCBI Taxonomy" id="97005"/>
    <lineage>
        <taxon>Eukaryota</taxon>
        <taxon>Metazoa</taxon>
        <taxon>Ecdysozoa</taxon>
        <taxon>Nematoda</taxon>
        <taxon>Chromadorea</taxon>
        <taxon>Rhabditida</taxon>
        <taxon>Tylenchina</taxon>
        <taxon>Tylenchomorpha</taxon>
        <taxon>Tylenchoidea</taxon>
        <taxon>Heteroderidae</taxon>
        <taxon>Heteroderinae</taxon>
        <taxon>Heterodera</taxon>
    </lineage>
</organism>
<evidence type="ECO:0000256" key="3">
    <source>
        <dbReference type="PROSITE-ProRule" id="PRU00446"/>
    </source>
</evidence>
<name>A0ABD2KH35_HETSC</name>
<keyword evidence="2" id="KW-0964">Secreted</keyword>
<dbReference type="PROSITE" id="PS51132">
    <property type="entry name" value="OLF"/>
    <property type="match status" value="1"/>
</dbReference>
<dbReference type="GO" id="GO:0005576">
    <property type="term" value="C:extracellular region"/>
    <property type="evidence" value="ECO:0007669"/>
    <property type="project" value="UniProtKB-SubCell"/>
</dbReference>
<gene>
    <name evidence="6" type="ORF">niasHS_003633</name>
</gene>
<keyword evidence="7" id="KW-1185">Reference proteome</keyword>
<comment type="caution">
    <text evidence="6">The sequence shown here is derived from an EMBL/GenBank/DDBJ whole genome shotgun (WGS) entry which is preliminary data.</text>
</comment>
<feature type="domain" description="Olfactomedin-like" evidence="5">
    <location>
        <begin position="99"/>
        <end position="396"/>
    </location>
</feature>
<proteinExistence type="predicted"/>
<sequence>MKGVSMRMEYAENKRTKTAEFGDVAAEEGKVPLFVPLYAQLSQKYLSKVCNERFTKEFQFGEKRAKFSDDTEKNRTKQRKTTKEKGHRRKKNREKGKYLCPPISSFGAPRLVARRMHRRGAAMRRGNRWFLTEYDNGYTVFQFTESAKKRRHFEKNERKNNGSDAQLDFPSQIFTLPEPFRGTDHSVGGAQGDETFFYQLASEDRIQSVHLGSGKRLSKFIYAAKFPLYGFSFAFPSIRFGGLSSFFSSVDLEFDQSALWALFRRPNLSDPSGLPFPHLTVLKMTSDSLKELAQWEIGGTKAERMVNAFVSCGQLFGVVRHPKQREDSNSHPLQIVSLFDFRNGQMLAGTALPISAPGWTAAGPNSISNVQYDAESDSVIVFDDGNVYTMEIHRRKATENIEEKGERIGILDDH</sequence>
<evidence type="ECO:0000313" key="6">
    <source>
        <dbReference type="EMBL" id="KAL3102224.1"/>
    </source>
</evidence>
<dbReference type="AlphaFoldDB" id="A0ABD2KH35"/>
<feature type="compositionally biased region" description="Basic residues" evidence="4">
    <location>
        <begin position="76"/>
        <end position="94"/>
    </location>
</feature>
<dbReference type="InterPro" id="IPR050605">
    <property type="entry name" value="Olfactomedin-like_domain"/>
</dbReference>
<dbReference type="PANTHER" id="PTHR23192">
    <property type="entry name" value="OLFACTOMEDIN-RELATED"/>
    <property type="match status" value="1"/>
</dbReference>
<dbReference type="Pfam" id="PF02191">
    <property type="entry name" value="OLF"/>
    <property type="match status" value="1"/>
</dbReference>
<accession>A0ABD2KH35</accession>
<reference evidence="6 7" key="1">
    <citation type="submission" date="2024-10" db="EMBL/GenBank/DDBJ databases">
        <authorList>
            <person name="Kim D."/>
        </authorList>
    </citation>
    <scope>NUCLEOTIDE SEQUENCE [LARGE SCALE GENOMIC DNA]</scope>
    <source>
        <strain evidence="6">Taebaek</strain>
    </source>
</reference>
<evidence type="ECO:0000256" key="1">
    <source>
        <dbReference type="ARBA" id="ARBA00004613"/>
    </source>
</evidence>
<dbReference type="EMBL" id="JBICCN010000026">
    <property type="protein sequence ID" value="KAL3102224.1"/>
    <property type="molecule type" value="Genomic_DNA"/>
</dbReference>
<dbReference type="Proteomes" id="UP001620645">
    <property type="component" value="Unassembled WGS sequence"/>
</dbReference>
<evidence type="ECO:0000256" key="4">
    <source>
        <dbReference type="SAM" id="MobiDB-lite"/>
    </source>
</evidence>
<dbReference type="PANTHER" id="PTHR23192:SF35">
    <property type="entry name" value="OLFACTOMEDIN-LIKE DOMAIN-CONTAINING PROTEIN"/>
    <property type="match status" value="1"/>
</dbReference>
<comment type="caution">
    <text evidence="3">Lacks conserved residue(s) required for the propagation of feature annotation.</text>
</comment>